<dbReference type="InterPro" id="IPR011990">
    <property type="entry name" value="TPR-like_helical_dom_sf"/>
</dbReference>
<dbReference type="eggNOG" id="KOG3696">
    <property type="taxonomic scope" value="Eukaryota"/>
</dbReference>
<dbReference type="Pfam" id="PF13432">
    <property type="entry name" value="TPR_16"/>
    <property type="match status" value="1"/>
</dbReference>
<dbReference type="HOGENOM" id="CLU_034033_1_0_1"/>
<organism evidence="4 5">
    <name type="scientific">Trichoplax adhaerens</name>
    <name type="common">Trichoplax reptans</name>
    <dbReference type="NCBI Taxonomy" id="10228"/>
    <lineage>
        <taxon>Eukaryota</taxon>
        <taxon>Metazoa</taxon>
        <taxon>Placozoa</taxon>
        <taxon>Uniplacotomia</taxon>
        <taxon>Trichoplacea</taxon>
        <taxon>Trichoplacidae</taxon>
        <taxon>Trichoplax</taxon>
    </lineage>
</organism>
<gene>
    <name evidence="4" type="ORF">TRIADDRAFT_31864</name>
</gene>
<dbReference type="PROSITE" id="PS50005">
    <property type="entry name" value="TPR"/>
    <property type="match status" value="2"/>
</dbReference>
<dbReference type="GeneID" id="6758361"/>
<dbReference type="AlphaFoldDB" id="B3SA42"/>
<dbReference type="InterPro" id="IPR039038">
    <property type="entry name" value="ASPH"/>
</dbReference>
<protein>
    <recommendedName>
        <fullName evidence="3">Aspartyl/asparaginy/proline hydroxylase domain-containing protein</fullName>
    </recommendedName>
</protein>
<dbReference type="PANTHER" id="PTHR12366:SF29">
    <property type="entry name" value="ASPARTYL BETA-HYDROXYLASE, ISOFORM L"/>
    <property type="match status" value="1"/>
</dbReference>
<dbReference type="InterPro" id="IPR027443">
    <property type="entry name" value="IPNS-like_sf"/>
</dbReference>
<dbReference type="GO" id="GO:0062101">
    <property type="term" value="F:peptidyl-aspartic acid 3-dioxygenase activity"/>
    <property type="evidence" value="ECO:0000318"/>
    <property type="project" value="GO_Central"/>
</dbReference>
<dbReference type="SUPFAM" id="SSF48452">
    <property type="entry name" value="TPR-like"/>
    <property type="match status" value="1"/>
</dbReference>
<keyword evidence="2" id="KW-0802">TPR repeat</keyword>
<dbReference type="OrthoDB" id="438431at2759"/>
<dbReference type="GO" id="GO:0005783">
    <property type="term" value="C:endoplasmic reticulum"/>
    <property type="evidence" value="ECO:0000318"/>
    <property type="project" value="GO_Central"/>
</dbReference>
<dbReference type="PANTHER" id="PTHR12366">
    <property type="entry name" value="ASPARTYL/ASPARAGINYL BETA-HYDROXYLASE"/>
    <property type="match status" value="1"/>
</dbReference>
<comment type="similarity">
    <text evidence="1">Belongs to the aspartyl/asparaginyl beta-hydroxylase family.</text>
</comment>
<dbReference type="SUPFAM" id="SSF51197">
    <property type="entry name" value="Clavaminate synthase-like"/>
    <property type="match status" value="1"/>
</dbReference>
<name>B3SA42_TRIAD</name>
<evidence type="ECO:0000313" key="4">
    <source>
        <dbReference type="EMBL" id="EDV20367.1"/>
    </source>
</evidence>
<sequence length="456" mass="52219">MDDNDIIADKIKRTTILKQEPGKVMPKKNGNNNLVSKDSMDDLTLAETFLKQKNYNKSLDAFDPILKRDPTNVLARYGKAKALDKLAEQERSNQLLHKAIENYHKVGEQRHCSVELRKAAYLRLADRASFLGSHKKAMEVLEKLVKESPTDVNILNKLGIQYLLIKQNSQAESTYRKVLEISPDDGFAQVHLGFLLNTKSQYHEAIPLLSAGINSQQPGTDAAKFYLYLGDALTRVGRKSEANSVYNNGVIKGYFLSEWQRSLYNVDRLRGKPWWNAEETGYLSSVRLLEKHWKSILKEGLNILNQETAGFQRETENLRCRGDWKQFQLYVRGQRNDDNCKRAPLTCSIINQIPEAKSNKRGQVQYSVMFPGTHIWPHTGPTNCRLRLHLGLKVPSAVSIRVGNETRFWEEGKVMILDDSFEHEVWHNGDSLRLVFIVDVWHPDLTTSERAELFPV</sequence>
<dbReference type="InterPro" id="IPR019734">
    <property type="entry name" value="TPR_rpt"/>
</dbReference>
<dbReference type="RefSeq" id="XP_002117061.1">
    <property type="nucleotide sequence ID" value="XM_002117025.1"/>
</dbReference>
<accession>B3SA42</accession>
<dbReference type="SMART" id="SM00028">
    <property type="entry name" value="TPR"/>
    <property type="match status" value="2"/>
</dbReference>
<feature type="repeat" description="TPR" evidence="2">
    <location>
        <begin position="152"/>
        <end position="185"/>
    </location>
</feature>
<dbReference type="PhylomeDB" id="B3SA42"/>
<dbReference type="STRING" id="10228.B3SA42"/>
<dbReference type="Proteomes" id="UP000009022">
    <property type="component" value="Unassembled WGS sequence"/>
</dbReference>
<dbReference type="Gene3D" id="2.60.120.330">
    <property type="entry name" value="B-lactam Antibiotic, Isopenicillin N Synthase, Chain"/>
    <property type="match status" value="1"/>
</dbReference>
<dbReference type="EMBL" id="DS985260">
    <property type="protein sequence ID" value="EDV20367.1"/>
    <property type="molecule type" value="Genomic_DNA"/>
</dbReference>
<dbReference type="OMA" id="YELGHKK"/>
<dbReference type="Gene3D" id="1.25.40.10">
    <property type="entry name" value="Tetratricopeptide repeat domain"/>
    <property type="match status" value="2"/>
</dbReference>
<dbReference type="GO" id="GO:0051480">
    <property type="term" value="P:regulation of cytosolic calcium ion concentration"/>
    <property type="evidence" value="ECO:0000318"/>
    <property type="project" value="GO_Central"/>
</dbReference>
<dbReference type="KEGG" id="tad:TRIADDRAFT_31864"/>
<dbReference type="InterPro" id="IPR007803">
    <property type="entry name" value="Asp/Arg/Pro-Hydrxlase"/>
</dbReference>
<dbReference type="Pfam" id="PF05118">
    <property type="entry name" value="Asp_Arg_Hydrox"/>
    <property type="match status" value="1"/>
</dbReference>
<evidence type="ECO:0000256" key="2">
    <source>
        <dbReference type="PROSITE-ProRule" id="PRU00339"/>
    </source>
</evidence>
<dbReference type="InParanoid" id="B3SA42"/>
<keyword evidence="5" id="KW-1185">Reference proteome</keyword>
<feature type="domain" description="Aspartyl/asparaginy/proline hydroxylase" evidence="3">
    <location>
        <begin position="290"/>
        <end position="443"/>
    </location>
</feature>
<evidence type="ECO:0000259" key="3">
    <source>
        <dbReference type="Pfam" id="PF05118"/>
    </source>
</evidence>
<evidence type="ECO:0000256" key="1">
    <source>
        <dbReference type="ARBA" id="ARBA00007730"/>
    </source>
</evidence>
<proteinExistence type="inferred from homology"/>
<dbReference type="CTD" id="6758361"/>
<reference evidence="4 5" key="1">
    <citation type="journal article" date="2008" name="Nature">
        <title>The Trichoplax genome and the nature of placozoans.</title>
        <authorList>
            <person name="Srivastava M."/>
            <person name="Begovic E."/>
            <person name="Chapman J."/>
            <person name="Putnam N.H."/>
            <person name="Hellsten U."/>
            <person name="Kawashima T."/>
            <person name="Kuo A."/>
            <person name="Mitros T."/>
            <person name="Salamov A."/>
            <person name="Carpenter M.L."/>
            <person name="Signorovitch A.Y."/>
            <person name="Moreno M.A."/>
            <person name="Kamm K."/>
            <person name="Grimwood J."/>
            <person name="Schmutz J."/>
            <person name="Shapiro H."/>
            <person name="Grigoriev I.V."/>
            <person name="Buss L.W."/>
            <person name="Schierwater B."/>
            <person name="Dellaporta S.L."/>
            <person name="Rokhsar D.S."/>
        </authorList>
    </citation>
    <scope>NUCLEOTIDE SEQUENCE [LARGE SCALE GENOMIC DNA]</scope>
    <source>
        <strain evidence="4 5">Grell-BS-1999</strain>
    </source>
</reference>
<dbReference type="Pfam" id="PF13181">
    <property type="entry name" value="TPR_8"/>
    <property type="match status" value="1"/>
</dbReference>
<feature type="repeat" description="TPR" evidence="2">
    <location>
        <begin position="39"/>
        <end position="72"/>
    </location>
</feature>
<evidence type="ECO:0000313" key="5">
    <source>
        <dbReference type="Proteomes" id="UP000009022"/>
    </source>
</evidence>